<dbReference type="RefSeq" id="WP_087132598.1">
    <property type="nucleotide sequence ID" value="NZ_FUKO01000033.1"/>
</dbReference>
<evidence type="ECO:0000313" key="1">
    <source>
        <dbReference type="EMBL" id="SJN43447.1"/>
    </source>
</evidence>
<keyword evidence="2" id="KW-1185">Reference proteome</keyword>
<dbReference type="OrthoDB" id="5146710at2"/>
<dbReference type="EMBL" id="FUKO01000033">
    <property type="protein sequence ID" value="SJN43447.1"/>
    <property type="molecule type" value="Genomic_DNA"/>
</dbReference>
<organism evidence="1 2">
    <name type="scientific">Microbacterium esteraromaticum</name>
    <dbReference type="NCBI Taxonomy" id="57043"/>
    <lineage>
        <taxon>Bacteria</taxon>
        <taxon>Bacillati</taxon>
        <taxon>Actinomycetota</taxon>
        <taxon>Actinomycetes</taxon>
        <taxon>Micrococcales</taxon>
        <taxon>Microbacteriaceae</taxon>
        <taxon>Microbacterium</taxon>
    </lineage>
</organism>
<protein>
    <submittedName>
        <fullName evidence="1">Uncharacterized protein</fullName>
    </submittedName>
</protein>
<dbReference type="Proteomes" id="UP000196320">
    <property type="component" value="Unassembled WGS sequence"/>
</dbReference>
<sequence length="318" mass="34492">MILHLSDHDRGLFPTSDTLAQTLTHVANGHAASRLLESEHPTIGLVVSLPQFARADWAGKTSINRVQWESDPEGATGTVIIVPIETSTNYEWVIDDTSAGRSTGSVTISADGISGHLPPQAGDAPLAVVHNGINVDRALRDIIELGSKAQFDLLYKLGPYSRSAIATASRRIYRDINDSAPDESGDVIDRADAEQVLSRLMYGLDGETSSVVMRMITRVATTGAAIRTSTMKYMATAIWSAAESMVRSHIGDPPMGRQLRRIARELKTIDPHRVLETYRANHPKALISVNRVQAALTAGATIGTHSLELDQPRPDDSW</sequence>
<reference evidence="1 2" key="1">
    <citation type="submission" date="2017-02" db="EMBL/GenBank/DDBJ databases">
        <authorList>
            <person name="Peterson S.W."/>
        </authorList>
    </citation>
    <scope>NUCLEOTIDE SEQUENCE [LARGE SCALE GENOMIC DNA]</scope>
    <source>
        <strain evidence="1 2">B Mb 05.01</strain>
    </source>
</reference>
<proteinExistence type="predicted"/>
<gene>
    <name evidence="1" type="ORF">FM104_12660</name>
</gene>
<accession>A0A1R4KGX4</accession>
<name>A0A1R4KGX4_9MICO</name>
<evidence type="ECO:0000313" key="2">
    <source>
        <dbReference type="Proteomes" id="UP000196320"/>
    </source>
</evidence>
<dbReference type="AlphaFoldDB" id="A0A1R4KGX4"/>